<dbReference type="EMBL" id="JABAIK010000005">
    <property type="protein sequence ID" value="NLS12508.1"/>
    <property type="molecule type" value="Genomic_DNA"/>
</dbReference>
<dbReference type="GO" id="GO:0008270">
    <property type="term" value="F:zinc ion binding"/>
    <property type="evidence" value="ECO:0007669"/>
    <property type="project" value="InterPro"/>
</dbReference>
<dbReference type="InterPro" id="IPR001250">
    <property type="entry name" value="Man6P_Isoase-1"/>
</dbReference>
<evidence type="ECO:0000256" key="9">
    <source>
        <dbReference type="PIRSR" id="PIRSR001480-1"/>
    </source>
</evidence>
<dbReference type="InterPro" id="IPR049071">
    <property type="entry name" value="MPI_cupin_dom"/>
</dbReference>
<dbReference type="InterPro" id="IPR046457">
    <property type="entry name" value="PMI_typeI_cat"/>
</dbReference>
<feature type="binding site" evidence="10">
    <location>
        <position position="138"/>
    </location>
    <ligand>
        <name>Zn(2+)</name>
        <dbReference type="ChEBI" id="CHEBI:29105"/>
    </ligand>
</feature>
<sequence length="396" mass="43635">MQNGSFYKLSNTIQDYPWGSKTSINELFGIPNPKNEPQAEIWMGAHPKASSTIIVDGESIALSEYLTANGEQALGLTTLNHYGELPYLFKVLAAGEALSIQVHPNKQEAEQGYALENSRGIALDAFNRNYKDANHKPELVFALTPYQAMNGFRPFADILLNFEKLDAPSLAETVADFASDLSPQGLQTLFRAVLSLENEQKIAAIAELLSWCDRHHNNEPLAALIIDLNTIYPNDVGLFAPLLLNVVTLQPGQAMFLDAGTPHAYIHGTGLELMANSDNVLRAGLTPKYMDIDELISCCRFAPLANDKILTAPEINGCELRFPVPVDDFAFAIYQKPKTETIEQQRAEIWFAVETDVQFSDINGNQITLAKGESVFIPYSTKTFTVTSDGVVARAY</sequence>
<feature type="domain" description="Phosphomannose isomerase type I catalytic" evidence="11">
    <location>
        <begin position="7"/>
        <end position="154"/>
    </location>
</feature>
<keyword evidence="15" id="KW-1185">Reference proteome</keyword>
<dbReference type="PROSITE" id="PS00965">
    <property type="entry name" value="PMI_I_1"/>
    <property type="match status" value="1"/>
</dbReference>
<feature type="domain" description="Phosphomannose isomerase type I helical insertion" evidence="12">
    <location>
        <begin position="174"/>
        <end position="244"/>
    </location>
</feature>
<dbReference type="RefSeq" id="WP_168835609.1">
    <property type="nucleotide sequence ID" value="NZ_JABAIK010000005.1"/>
</dbReference>
<dbReference type="CDD" id="cd07011">
    <property type="entry name" value="cupin_PMI_type_I_N"/>
    <property type="match status" value="1"/>
</dbReference>
<evidence type="ECO:0000256" key="7">
    <source>
        <dbReference type="ARBA" id="ARBA00029741"/>
    </source>
</evidence>
<feature type="domain" description="Mannose-6-phosphate isomerase cupin" evidence="13">
    <location>
        <begin position="320"/>
        <end position="396"/>
    </location>
</feature>
<dbReference type="InterPro" id="IPR046458">
    <property type="entry name" value="PMI_typeI_hel"/>
</dbReference>
<evidence type="ECO:0000256" key="10">
    <source>
        <dbReference type="PIRSR" id="PIRSR001480-2"/>
    </source>
</evidence>
<dbReference type="PANTHER" id="PTHR10309">
    <property type="entry name" value="MANNOSE-6-PHOSPHATE ISOMERASE"/>
    <property type="match status" value="1"/>
</dbReference>
<dbReference type="AlphaFoldDB" id="A0A7X8TQQ7"/>
<feature type="active site" evidence="9">
    <location>
        <position position="282"/>
    </location>
</feature>
<dbReference type="GO" id="GO:0005829">
    <property type="term" value="C:cytosol"/>
    <property type="evidence" value="ECO:0007669"/>
    <property type="project" value="TreeGrafter"/>
</dbReference>
<dbReference type="PANTHER" id="PTHR10309:SF0">
    <property type="entry name" value="MANNOSE-6-PHOSPHATE ISOMERASE"/>
    <property type="match status" value="1"/>
</dbReference>
<evidence type="ECO:0000313" key="15">
    <source>
        <dbReference type="Proteomes" id="UP000535589"/>
    </source>
</evidence>
<comment type="cofactor">
    <cofactor evidence="10">
        <name>Zn(2+)</name>
        <dbReference type="ChEBI" id="CHEBI:29105"/>
    </cofactor>
    <text evidence="10">Binds 1 zinc ion per subunit.</text>
</comment>
<organism evidence="14 15">
    <name type="scientific">Vibrio agarilyticus</name>
    <dbReference type="NCBI Taxonomy" id="2726741"/>
    <lineage>
        <taxon>Bacteria</taxon>
        <taxon>Pseudomonadati</taxon>
        <taxon>Pseudomonadota</taxon>
        <taxon>Gammaproteobacteria</taxon>
        <taxon>Vibrionales</taxon>
        <taxon>Vibrionaceae</taxon>
        <taxon>Vibrio</taxon>
    </lineage>
</organism>
<dbReference type="InterPro" id="IPR011051">
    <property type="entry name" value="RmlC_Cupin_sf"/>
</dbReference>
<dbReference type="Gene3D" id="2.60.120.10">
    <property type="entry name" value="Jelly Rolls"/>
    <property type="match status" value="2"/>
</dbReference>
<dbReference type="GO" id="GO:0009298">
    <property type="term" value="P:GDP-mannose biosynthetic process"/>
    <property type="evidence" value="ECO:0007669"/>
    <property type="project" value="InterPro"/>
</dbReference>
<keyword evidence="6 14" id="KW-0413">Isomerase</keyword>
<evidence type="ECO:0000256" key="5">
    <source>
        <dbReference type="ARBA" id="ARBA00022833"/>
    </source>
</evidence>
<dbReference type="InterPro" id="IPR014710">
    <property type="entry name" value="RmlC-like_jellyroll"/>
</dbReference>
<dbReference type="PROSITE" id="PS00966">
    <property type="entry name" value="PMI_I_2"/>
    <property type="match status" value="1"/>
</dbReference>
<feature type="binding site" evidence="10">
    <location>
        <position position="103"/>
    </location>
    <ligand>
        <name>Zn(2+)</name>
        <dbReference type="ChEBI" id="CHEBI:29105"/>
    </ligand>
</feature>
<protein>
    <recommendedName>
        <fullName evidence="3">mannose-6-phosphate isomerase</fullName>
        <ecNumber evidence="3">5.3.1.8</ecNumber>
    </recommendedName>
    <alternativeName>
        <fullName evidence="7">Phosphohexomutase</fullName>
    </alternativeName>
    <alternativeName>
        <fullName evidence="8">Phosphomannose isomerase</fullName>
    </alternativeName>
</protein>
<comment type="similarity">
    <text evidence="2">Belongs to the mannose-6-phosphate isomerase type 1 family.</text>
</comment>
<dbReference type="Pfam" id="PF20511">
    <property type="entry name" value="PMI_typeI_cat"/>
    <property type="match status" value="1"/>
</dbReference>
<gene>
    <name evidence="14" type="primary">manA</name>
    <name evidence="14" type="ORF">HGP28_06285</name>
</gene>
<dbReference type="InterPro" id="IPR016305">
    <property type="entry name" value="Mannose-6-P_Isomerase"/>
</dbReference>
<evidence type="ECO:0000256" key="1">
    <source>
        <dbReference type="ARBA" id="ARBA00000757"/>
    </source>
</evidence>
<keyword evidence="5 10" id="KW-0862">Zinc</keyword>
<dbReference type="EC" id="5.3.1.8" evidence="3"/>
<proteinExistence type="inferred from homology"/>
<evidence type="ECO:0000256" key="2">
    <source>
        <dbReference type="ARBA" id="ARBA00010772"/>
    </source>
</evidence>
<evidence type="ECO:0000313" key="14">
    <source>
        <dbReference type="EMBL" id="NLS12508.1"/>
    </source>
</evidence>
<dbReference type="SUPFAM" id="SSF51182">
    <property type="entry name" value="RmlC-like cupins"/>
    <property type="match status" value="1"/>
</dbReference>
<feature type="binding site" evidence="10">
    <location>
        <position position="263"/>
    </location>
    <ligand>
        <name>Zn(2+)</name>
        <dbReference type="ChEBI" id="CHEBI:29105"/>
    </ligand>
</feature>
<dbReference type="Pfam" id="PF21621">
    <property type="entry name" value="MPI_cupin_dom"/>
    <property type="match status" value="1"/>
</dbReference>
<evidence type="ECO:0000256" key="3">
    <source>
        <dbReference type="ARBA" id="ARBA00011956"/>
    </source>
</evidence>
<comment type="catalytic activity">
    <reaction evidence="1">
        <text>D-mannose 6-phosphate = D-fructose 6-phosphate</text>
        <dbReference type="Rhea" id="RHEA:12356"/>
        <dbReference type="ChEBI" id="CHEBI:58735"/>
        <dbReference type="ChEBI" id="CHEBI:61527"/>
        <dbReference type="EC" id="5.3.1.8"/>
    </reaction>
</comment>
<comment type="caution">
    <text evidence="14">The sequence shown here is derived from an EMBL/GenBank/DDBJ whole genome shotgun (WGS) entry which is preliminary data.</text>
</comment>
<evidence type="ECO:0000259" key="11">
    <source>
        <dbReference type="Pfam" id="PF20511"/>
    </source>
</evidence>
<dbReference type="Proteomes" id="UP000535589">
    <property type="component" value="Unassembled WGS sequence"/>
</dbReference>
<dbReference type="InterPro" id="IPR018050">
    <property type="entry name" value="Pmannose_isomerase-type1_CS"/>
</dbReference>
<evidence type="ECO:0000259" key="12">
    <source>
        <dbReference type="Pfam" id="PF20512"/>
    </source>
</evidence>
<dbReference type="Gene3D" id="1.10.441.10">
    <property type="entry name" value="Phosphomannose Isomerase, domain 2"/>
    <property type="match status" value="1"/>
</dbReference>
<evidence type="ECO:0000259" key="13">
    <source>
        <dbReference type="Pfam" id="PF21621"/>
    </source>
</evidence>
<dbReference type="GO" id="GO:0004476">
    <property type="term" value="F:mannose-6-phosphate isomerase activity"/>
    <property type="evidence" value="ECO:0007669"/>
    <property type="project" value="UniProtKB-EC"/>
</dbReference>
<dbReference type="NCBIfam" id="TIGR00218">
    <property type="entry name" value="manA"/>
    <property type="match status" value="1"/>
</dbReference>
<dbReference type="GO" id="GO:0005975">
    <property type="term" value="P:carbohydrate metabolic process"/>
    <property type="evidence" value="ECO:0007669"/>
    <property type="project" value="InterPro"/>
</dbReference>
<dbReference type="PIRSF" id="PIRSF001480">
    <property type="entry name" value="Mannose-6-phosphate_isomerase"/>
    <property type="match status" value="1"/>
</dbReference>
<dbReference type="PRINTS" id="PR00714">
    <property type="entry name" value="MAN6PISMRASE"/>
</dbReference>
<dbReference type="Pfam" id="PF20512">
    <property type="entry name" value="PMI_typeI_hel"/>
    <property type="match status" value="1"/>
</dbReference>
<name>A0A7X8TQQ7_9VIBR</name>
<evidence type="ECO:0000256" key="6">
    <source>
        <dbReference type="ARBA" id="ARBA00023235"/>
    </source>
</evidence>
<reference evidence="14 15" key="1">
    <citation type="submission" date="2020-04" db="EMBL/GenBank/DDBJ databases">
        <title>Vibrio sp. SM6, a novel species isolated from seawater.</title>
        <authorList>
            <person name="Wang X."/>
        </authorList>
    </citation>
    <scope>NUCLEOTIDE SEQUENCE [LARGE SCALE GENOMIC DNA]</scope>
    <source>
        <strain evidence="14 15">SM6</strain>
    </source>
</reference>
<accession>A0A7X8TQQ7</accession>
<keyword evidence="4 10" id="KW-0479">Metal-binding</keyword>
<evidence type="ECO:0000256" key="8">
    <source>
        <dbReference type="ARBA" id="ARBA00030762"/>
    </source>
</evidence>
<feature type="binding site" evidence="10">
    <location>
        <position position="101"/>
    </location>
    <ligand>
        <name>Zn(2+)</name>
        <dbReference type="ChEBI" id="CHEBI:29105"/>
    </ligand>
</feature>
<evidence type="ECO:0000256" key="4">
    <source>
        <dbReference type="ARBA" id="ARBA00022723"/>
    </source>
</evidence>